<dbReference type="EMBL" id="SRLO01000106">
    <property type="protein sequence ID" value="TNN75184.1"/>
    <property type="molecule type" value="Genomic_DNA"/>
</dbReference>
<feature type="compositionally biased region" description="Polar residues" evidence="1">
    <location>
        <begin position="59"/>
        <end position="83"/>
    </location>
</feature>
<sequence>MEPRISEAMGLTTVATILRGPEAVLRSLPQNRQKTNGMSIAQETAARERANRHTHRTSNLRLSRAGSSSVTHTTPLFHSFSPASQTDGKTKLVAVMHPSPTPSPACLQGSISFNSSFHPLITTTRSGLHSGSISLQIRAASPQLQISP</sequence>
<comment type="caution">
    <text evidence="2">The sequence shown here is derived from an EMBL/GenBank/DDBJ whole genome shotgun (WGS) entry which is preliminary data.</text>
</comment>
<reference evidence="2 3" key="1">
    <citation type="submission" date="2019-03" db="EMBL/GenBank/DDBJ databases">
        <title>First draft genome of Liparis tanakae, snailfish: a comprehensive survey of snailfish specific genes.</title>
        <authorList>
            <person name="Kim W."/>
            <person name="Song I."/>
            <person name="Jeong J.-H."/>
            <person name="Kim D."/>
            <person name="Kim S."/>
            <person name="Ryu S."/>
            <person name="Song J.Y."/>
            <person name="Lee S.K."/>
        </authorList>
    </citation>
    <scope>NUCLEOTIDE SEQUENCE [LARGE SCALE GENOMIC DNA]</scope>
    <source>
        <tissue evidence="2">Muscle</tissue>
    </source>
</reference>
<keyword evidence="3" id="KW-1185">Reference proteome</keyword>
<feature type="region of interest" description="Disordered" evidence="1">
    <location>
        <begin position="44"/>
        <end position="83"/>
    </location>
</feature>
<proteinExistence type="predicted"/>
<protein>
    <submittedName>
        <fullName evidence="2">Uncharacterized protein</fullName>
    </submittedName>
</protein>
<dbReference type="AlphaFoldDB" id="A0A4Z2ICU0"/>
<name>A0A4Z2ICU0_9TELE</name>
<organism evidence="2 3">
    <name type="scientific">Liparis tanakae</name>
    <name type="common">Tanaka's snailfish</name>
    <dbReference type="NCBI Taxonomy" id="230148"/>
    <lineage>
        <taxon>Eukaryota</taxon>
        <taxon>Metazoa</taxon>
        <taxon>Chordata</taxon>
        <taxon>Craniata</taxon>
        <taxon>Vertebrata</taxon>
        <taxon>Euteleostomi</taxon>
        <taxon>Actinopterygii</taxon>
        <taxon>Neopterygii</taxon>
        <taxon>Teleostei</taxon>
        <taxon>Neoteleostei</taxon>
        <taxon>Acanthomorphata</taxon>
        <taxon>Eupercaria</taxon>
        <taxon>Perciformes</taxon>
        <taxon>Cottioidei</taxon>
        <taxon>Cottales</taxon>
        <taxon>Liparidae</taxon>
        <taxon>Liparis</taxon>
    </lineage>
</organism>
<evidence type="ECO:0000256" key="1">
    <source>
        <dbReference type="SAM" id="MobiDB-lite"/>
    </source>
</evidence>
<evidence type="ECO:0000313" key="2">
    <source>
        <dbReference type="EMBL" id="TNN75184.1"/>
    </source>
</evidence>
<accession>A0A4Z2ICU0</accession>
<evidence type="ECO:0000313" key="3">
    <source>
        <dbReference type="Proteomes" id="UP000314294"/>
    </source>
</evidence>
<dbReference type="Proteomes" id="UP000314294">
    <property type="component" value="Unassembled WGS sequence"/>
</dbReference>
<gene>
    <name evidence="2" type="ORF">EYF80_014594</name>
</gene>